<comment type="caution">
    <text evidence="3">The sequence shown here is derived from an EMBL/GenBank/DDBJ whole genome shotgun (WGS) entry which is preliminary data.</text>
</comment>
<reference evidence="3 4" key="1">
    <citation type="submission" date="2023-12" db="EMBL/GenBank/DDBJ databases">
        <title>Friends and Foes: Symbiotic and Algicidal bacterial influence on Karenia brevis blooms.</title>
        <authorList>
            <person name="Fei C."/>
            <person name="Mohamed A.R."/>
            <person name="Booker A."/>
            <person name="Arshad M."/>
            <person name="Klass S."/>
            <person name="Ahn S."/>
            <person name="Gilbert P.M."/>
            <person name="Heil C.A."/>
            <person name="Martinez J.M."/>
            <person name="Amin S.A."/>
        </authorList>
    </citation>
    <scope>NUCLEOTIDE SEQUENCE [LARGE SCALE GENOMIC DNA]</scope>
    <source>
        <strain evidence="3 4">CE15</strain>
    </source>
</reference>
<proteinExistence type="predicted"/>
<evidence type="ECO:0000256" key="1">
    <source>
        <dbReference type="SAM" id="SignalP"/>
    </source>
</evidence>
<dbReference type="InterPro" id="IPR002048">
    <property type="entry name" value="EF_hand_dom"/>
</dbReference>
<dbReference type="PROSITE" id="PS50222">
    <property type="entry name" value="EF_HAND_2"/>
    <property type="match status" value="1"/>
</dbReference>
<dbReference type="SUPFAM" id="SSF47473">
    <property type="entry name" value="EF-hand"/>
    <property type="match status" value="1"/>
</dbReference>
<evidence type="ECO:0000259" key="2">
    <source>
        <dbReference type="PROSITE" id="PS50222"/>
    </source>
</evidence>
<dbReference type="EMBL" id="JBAWKS010000002">
    <property type="protein sequence ID" value="MEI4550869.1"/>
    <property type="molecule type" value="Genomic_DNA"/>
</dbReference>
<dbReference type="RefSeq" id="WP_010558929.1">
    <property type="nucleotide sequence ID" value="NZ_CP023399.1"/>
</dbReference>
<dbReference type="Gene3D" id="1.10.238.10">
    <property type="entry name" value="EF-hand"/>
    <property type="match status" value="1"/>
</dbReference>
<dbReference type="Pfam" id="PF13202">
    <property type="entry name" value="EF-hand_5"/>
    <property type="match status" value="2"/>
</dbReference>
<accession>A0ABU8EV79</accession>
<protein>
    <submittedName>
        <fullName evidence="3">EF-hand domain-containing protein</fullName>
    </submittedName>
</protein>
<dbReference type="Proteomes" id="UP001382455">
    <property type="component" value="Unassembled WGS sequence"/>
</dbReference>
<organism evidence="3 4">
    <name type="scientific">Pseudoalteromonas spongiae</name>
    <dbReference type="NCBI Taxonomy" id="298657"/>
    <lineage>
        <taxon>Bacteria</taxon>
        <taxon>Pseudomonadati</taxon>
        <taxon>Pseudomonadota</taxon>
        <taxon>Gammaproteobacteria</taxon>
        <taxon>Alteromonadales</taxon>
        <taxon>Pseudoalteromonadaceae</taxon>
        <taxon>Pseudoalteromonas</taxon>
    </lineage>
</organism>
<feature type="chain" id="PRO_5045294036" evidence="1">
    <location>
        <begin position="23"/>
        <end position="73"/>
    </location>
</feature>
<dbReference type="InterPro" id="IPR011992">
    <property type="entry name" value="EF-hand-dom_pair"/>
</dbReference>
<keyword evidence="4" id="KW-1185">Reference proteome</keyword>
<evidence type="ECO:0000313" key="4">
    <source>
        <dbReference type="Proteomes" id="UP001382455"/>
    </source>
</evidence>
<feature type="domain" description="EF-hand" evidence="2">
    <location>
        <begin position="43"/>
        <end position="73"/>
    </location>
</feature>
<evidence type="ECO:0000313" key="3">
    <source>
        <dbReference type="EMBL" id="MEI4550869.1"/>
    </source>
</evidence>
<gene>
    <name evidence="3" type="ORF">WAE96_14455</name>
</gene>
<keyword evidence="1" id="KW-0732">Signal</keyword>
<feature type="signal peptide" evidence="1">
    <location>
        <begin position="1"/>
        <end position="22"/>
    </location>
</feature>
<name>A0ABU8EV79_9GAMM</name>
<sequence length="73" mass="7931">MKIRAIAYLTAVLGVAAFNTQANTLFDELDLNKDGFISEVEAAANSKVAEVFQELDTNEDAQISKDEFAAFEG</sequence>